<keyword evidence="4" id="KW-1005">Bacterial flagellum biogenesis</keyword>
<proteinExistence type="inferred from homology"/>
<evidence type="ECO:0000256" key="3">
    <source>
        <dbReference type="ARBA" id="ARBA00022490"/>
    </source>
</evidence>
<gene>
    <name evidence="6" type="ORF">MNBD_NITROSPINAE05-222</name>
</gene>
<dbReference type="InterPro" id="IPR003713">
    <property type="entry name" value="FliS"/>
</dbReference>
<dbReference type="PIRSF" id="PIRSF039090">
    <property type="entry name" value="Flis"/>
    <property type="match status" value="1"/>
</dbReference>
<dbReference type="Gene3D" id="1.20.120.340">
    <property type="entry name" value="Flagellar protein FliS"/>
    <property type="match status" value="1"/>
</dbReference>
<dbReference type="CDD" id="cd16098">
    <property type="entry name" value="FliS"/>
    <property type="match status" value="1"/>
</dbReference>
<dbReference type="GO" id="GO:0071973">
    <property type="term" value="P:bacterial-type flagellum-dependent cell motility"/>
    <property type="evidence" value="ECO:0007669"/>
    <property type="project" value="TreeGrafter"/>
</dbReference>
<protein>
    <recommendedName>
        <fullName evidence="7">Flagellar biosynthesis protein FliS</fullName>
    </recommendedName>
</protein>
<dbReference type="InterPro" id="IPR036584">
    <property type="entry name" value="FliS_sf"/>
</dbReference>
<keyword evidence="5" id="KW-0143">Chaperone</keyword>
<dbReference type="SUPFAM" id="SSF101116">
    <property type="entry name" value="Flagellar export chaperone FliS"/>
    <property type="match status" value="1"/>
</dbReference>
<evidence type="ECO:0000256" key="2">
    <source>
        <dbReference type="ARBA" id="ARBA00008787"/>
    </source>
</evidence>
<reference evidence="6" key="1">
    <citation type="submission" date="2018-06" db="EMBL/GenBank/DDBJ databases">
        <authorList>
            <person name="Zhirakovskaya E."/>
        </authorList>
    </citation>
    <scope>NUCLEOTIDE SEQUENCE</scope>
</reference>
<dbReference type="Pfam" id="PF02561">
    <property type="entry name" value="FliS"/>
    <property type="match status" value="1"/>
</dbReference>
<dbReference type="AlphaFoldDB" id="A0A3B1CHW9"/>
<evidence type="ECO:0000256" key="4">
    <source>
        <dbReference type="ARBA" id="ARBA00022795"/>
    </source>
</evidence>
<keyword evidence="3" id="KW-0963">Cytoplasm</keyword>
<sequence>MVPSRYHNAYKHNEVSTSSQGKLILMMYEGASKFTTMALKCMDEEDIAGKATYIRKTHDIINELSVSLDLKKGGEVAARLETLYQFVLRQLTLANIKADRKALESILKVLSPLEDAWRQLLINPNLIVPDKPQTLKKITSRV</sequence>
<dbReference type="PANTHER" id="PTHR34773">
    <property type="entry name" value="FLAGELLAR SECRETION CHAPERONE FLIS"/>
    <property type="match status" value="1"/>
</dbReference>
<evidence type="ECO:0008006" key="7">
    <source>
        <dbReference type="Google" id="ProtNLM"/>
    </source>
</evidence>
<evidence type="ECO:0000256" key="5">
    <source>
        <dbReference type="ARBA" id="ARBA00023186"/>
    </source>
</evidence>
<dbReference type="GO" id="GO:0044780">
    <property type="term" value="P:bacterial-type flagellum assembly"/>
    <property type="evidence" value="ECO:0007669"/>
    <property type="project" value="InterPro"/>
</dbReference>
<comment type="subcellular location">
    <subcellularLocation>
        <location evidence="1">Cytoplasm</location>
        <location evidence="1">Cytosol</location>
    </subcellularLocation>
</comment>
<evidence type="ECO:0000313" key="6">
    <source>
        <dbReference type="EMBL" id="VAX30076.1"/>
    </source>
</evidence>
<dbReference type="GO" id="GO:0005829">
    <property type="term" value="C:cytosol"/>
    <property type="evidence" value="ECO:0007669"/>
    <property type="project" value="UniProtKB-SubCell"/>
</dbReference>
<dbReference type="EMBL" id="UOGG01000097">
    <property type="protein sequence ID" value="VAX30076.1"/>
    <property type="molecule type" value="Genomic_DNA"/>
</dbReference>
<accession>A0A3B1CHW9</accession>
<comment type="similarity">
    <text evidence="2">Belongs to the FliS family.</text>
</comment>
<dbReference type="PANTHER" id="PTHR34773:SF1">
    <property type="entry name" value="FLAGELLAR SECRETION CHAPERONE FLIS"/>
    <property type="match status" value="1"/>
</dbReference>
<organism evidence="6">
    <name type="scientific">hydrothermal vent metagenome</name>
    <dbReference type="NCBI Taxonomy" id="652676"/>
    <lineage>
        <taxon>unclassified sequences</taxon>
        <taxon>metagenomes</taxon>
        <taxon>ecological metagenomes</taxon>
    </lineage>
</organism>
<name>A0A3B1CHW9_9ZZZZ</name>
<evidence type="ECO:0000256" key="1">
    <source>
        <dbReference type="ARBA" id="ARBA00004514"/>
    </source>
</evidence>
<dbReference type="NCBIfam" id="TIGR00208">
    <property type="entry name" value="fliS"/>
    <property type="match status" value="1"/>
</dbReference>